<evidence type="ECO:0000256" key="5">
    <source>
        <dbReference type="RuleBase" id="RU366025"/>
    </source>
</evidence>
<dbReference type="InterPro" id="IPR001394">
    <property type="entry name" value="Peptidase_C19_UCH"/>
</dbReference>
<keyword evidence="3" id="KW-0862">Zinc</keyword>
<comment type="similarity">
    <text evidence="5">Belongs to the peptidase C19 family.</text>
</comment>
<name>A0AAD3CX00_9STRA</name>
<dbReference type="InterPro" id="IPR050164">
    <property type="entry name" value="Peptidase_C19"/>
</dbReference>
<dbReference type="InterPro" id="IPR001607">
    <property type="entry name" value="Znf_UBP"/>
</dbReference>
<dbReference type="GO" id="GO:0008270">
    <property type="term" value="F:zinc ion binding"/>
    <property type="evidence" value="ECO:0007669"/>
    <property type="project" value="UniProtKB-KW"/>
</dbReference>
<dbReference type="InterPro" id="IPR018200">
    <property type="entry name" value="USP_CS"/>
</dbReference>
<comment type="catalytic activity">
    <reaction evidence="5">
        <text>Thiol-dependent hydrolysis of ester, thioester, amide, peptide and isopeptide bonds formed by the C-terminal Gly of ubiquitin (a 76-residue protein attached to proteins as an intracellular targeting signal).</text>
        <dbReference type="EC" id="3.4.19.12"/>
    </reaction>
</comment>
<dbReference type="PANTHER" id="PTHR24006">
    <property type="entry name" value="UBIQUITIN CARBOXYL-TERMINAL HYDROLASE"/>
    <property type="match status" value="1"/>
</dbReference>
<dbReference type="Proteomes" id="UP001054902">
    <property type="component" value="Unassembled WGS sequence"/>
</dbReference>
<dbReference type="InterPro" id="IPR038765">
    <property type="entry name" value="Papain-like_cys_pep_sf"/>
</dbReference>
<evidence type="ECO:0000313" key="10">
    <source>
        <dbReference type="EMBL" id="GFH53771.1"/>
    </source>
</evidence>
<dbReference type="SUPFAM" id="SSF54001">
    <property type="entry name" value="Cysteine proteinases"/>
    <property type="match status" value="1"/>
</dbReference>
<dbReference type="Gene3D" id="3.90.70.10">
    <property type="entry name" value="Cysteine proteinases"/>
    <property type="match status" value="1"/>
</dbReference>
<dbReference type="EC" id="3.4.19.12" evidence="5"/>
<dbReference type="PROSITE" id="PS00973">
    <property type="entry name" value="USP_2"/>
    <property type="match status" value="1"/>
</dbReference>
<dbReference type="AlphaFoldDB" id="A0AAD3CX00"/>
<feature type="domain" description="USP" evidence="8">
    <location>
        <begin position="480"/>
        <end position="873"/>
    </location>
</feature>
<dbReference type="InterPro" id="IPR028889">
    <property type="entry name" value="USP"/>
</dbReference>
<keyword evidence="5" id="KW-0645">Protease</keyword>
<evidence type="ECO:0000256" key="6">
    <source>
        <dbReference type="SAM" id="Coils"/>
    </source>
</evidence>
<feature type="compositionally biased region" description="Polar residues" evidence="7">
    <location>
        <begin position="173"/>
        <end position="221"/>
    </location>
</feature>
<comment type="caution">
    <text evidence="10">The sequence shown here is derived from an EMBL/GenBank/DDBJ whole genome shotgun (WGS) entry which is preliminary data.</text>
</comment>
<dbReference type="InterPro" id="IPR013083">
    <property type="entry name" value="Znf_RING/FYVE/PHD"/>
</dbReference>
<dbReference type="PROSITE" id="PS50271">
    <property type="entry name" value="ZF_UBP"/>
    <property type="match status" value="1"/>
</dbReference>
<organism evidence="10 11">
    <name type="scientific">Chaetoceros tenuissimus</name>
    <dbReference type="NCBI Taxonomy" id="426638"/>
    <lineage>
        <taxon>Eukaryota</taxon>
        <taxon>Sar</taxon>
        <taxon>Stramenopiles</taxon>
        <taxon>Ochrophyta</taxon>
        <taxon>Bacillariophyta</taxon>
        <taxon>Coscinodiscophyceae</taxon>
        <taxon>Chaetocerotophycidae</taxon>
        <taxon>Chaetocerotales</taxon>
        <taxon>Chaetocerotaceae</taxon>
        <taxon>Chaetoceros</taxon>
    </lineage>
</organism>
<evidence type="ECO:0000256" key="4">
    <source>
        <dbReference type="PROSITE-ProRule" id="PRU00502"/>
    </source>
</evidence>
<gene>
    <name evidence="10" type="ORF">CTEN210_10247</name>
</gene>
<evidence type="ECO:0000259" key="9">
    <source>
        <dbReference type="PROSITE" id="PS50271"/>
    </source>
</evidence>
<dbReference type="EMBL" id="BLLK01000047">
    <property type="protein sequence ID" value="GFH53771.1"/>
    <property type="molecule type" value="Genomic_DNA"/>
</dbReference>
<dbReference type="PROSITE" id="PS50235">
    <property type="entry name" value="USP_3"/>
    <property type="match status" value="1"/>
</dbReference>
<dbReference type="GO" id="GO:0006508">
    <property type="term" value="P:proteolysis"/>
    <property type="evidence" value="ECO:0007669"/>
    <property type="project" value="UniProtKB-KW"/>
</dbReference>
<keyword evidence="5" id="KW-0788">Thiol protease</keyword>
<feature type="domain" description="UBP-type" evidence="9">
    <location>
        <begin position="260"/>
        <end position="374"/>
    </location>
</feature>
<evidence type="ECO:0000256" key="2">
    <source>
        <dbReference type="ARBA" id="ARBA00022771"/>
    </source>
</evidence>
<dbReference type="Pfam" id="PF02148">
    <property type="entry name" value="zf-UBP"/>
    <property type="match status" value="1"/>
</dbReference>
<dbReference type="PROSITE" id="PS00972">
    <property type="entry name" value="USP_1"/>
    <property type="match status" value="1"/>
</dbReference>
<sequence length="874" mass="99825">MNASDIITPKELQPPVKSRDPFQPKMAPNERYVTEIACDSMCRCPHIDAHLPKYLDTGNIHQVKVKTQMNKKRMKRLTISDLHLQSIFPLPSDKDLVEGDFEQTNGFGSDSGRIGNTLPSTNMMEEKLNKALGGEFGSCVEIFPPTMLHQTDQERSFESSVKLEQDEFMTIDVTGQNENANERNTTPLQNESGSVVSNQNLTTTDSTSLKNDSSKPQNVTKRSIEECNTVDLHTWNQMRKDRRKDIEEAEERVETWLENTRQNRLDLYNGMVKTCLFCKKKNETKHTSKGDGLMQCLDCGVVACGSDYLQHDGHSRRHMQQHFLLSGHNFAITCGGKGEIFCMKCGDFIYSEVLQEEKSRIDVGQKIPFYKWERYHKLQRGFSFMENGKDCVVVSDRDTVADTNSRDSVNGTIVWRGFQATYDFGVPHEFKEAGKMTLGRLDLLQGTSLNAFTTHHKNASEIMLIQSKRGRDYWKIDSPVGIFNAGNICYISSVIQCIVNLRPVQQFFLKDAKHDCKSCELFRSQKSMNVRGSTSRDSCLACELDRFILKYYGRTQGLDMSPFISELETPVKPLVKASLDVEEKQQEKGIPMDISDLLFTSWKKKEMSTFACDDQHDCHEFIQVFLDTIDKDCKKYQDSIFAARSLSMSKRITNTADDSENEFRQMLPGSISSLFSGSFRSVLMCKSCGYKRTSLEPFLNVSLSLPLKSRQKLDIITCLDHFSYPELLPDEMSCQWCKKKNQHTKQHTFAKLPPALCLHLKRFDSITNKKISDPVSFPAVLDMGPYLPHWREIEQTSIFTKTKEKDAHVTNPSVLYNLCGVINHTGSLFQGHYMANVKVDQDWYSCNDNEVHCISEETALKGDEAYMLFYTKRK</sequence>
<dbReference type="Pfam" id="PF00443">
    <property type="entry name" value="UCH"/>
    <property type="match status" value="1"/>
</dbReference>
<dbReference type="GO" id="GO:0004843">
    <property type="term" value="F:cysteine-type deubiquitinase activity"/>
    <property type="evidence" value="ECO:0007669"/>
    <property type="project" value="UniProtKB-UniRule"/>
</dbReference>
<keyword evidence="11" id="KW-1185">Reference proteome</keyword>
<keyword evidence="5" id="KW-0378">Hydrolase</keyword>
<protein>
    <recommendedName>
        <fullName evidence="5">Ubiquitin carboxyl-terminal hydrolase</fullName>
        <ecNumber evidence="5">3.4.19.12</ecNumber>
    </recommendedName>
</protein>
<feature type="region of interest" description="Disordered" evidence="7">
    <location>
        <begin position="1"/>
        <end position="25"/>
    </location>
</feature>
<dbReference type="GO" id="GO:0005829">
    <property type="term" value="C:cytosol"/>
    <property type="evidence" value="ECO:0007669"/>
    <property type="project" value="TreeGrafter"/>
</dbReference>
<keyword evidence="6" id="KW-0175">Coiled coil</keyword>
<evidence type="ECO:0000313" key="11">
    <source>
        <dbReference type="Proteomes" id="UP001054902"/>
    </source>
</evidence>
<evidence type="ECO:0000256" key="3">
    <source>
        <dbReference type="ARBA" id="ARBA00022833"/>
    </source>
</evidence>
<feature type="region of interest" description="Disordered" evidence="7">
    <location>
        <begin position="173"/>
        <end position="222"/>
    </location>
</feature>
<evidence type="ECO:0000256" key="7">
    <source>
        <dbReference type="SAM" id="MobiDB-lite"/>
    </source>
</evidence>
<proteinExistence type="inferred from homology"/>
<reference evidence="10 11" key="1">
    <citation type="journal article" date="2021" name="Sci. Rep.">
        <title>The genome of the diatom Chaetoceros tenuissimus carries an ancient integrated fragment of an extant virus.</title>
        <authorList>
            <person name="Hongo Y."/>
            <person name="Kimura K."/>
            <person name="Takaki Y."/>
            <person name="Yoshida Y."/>
            <person name="Baba S."/>
            <person name="Kobayashi G."/>
            <person name="Nagasaki K."/>
            <person name="Hano T."/>
            <person name="Tomaru Y."/>
        </authorList>
    </citation>
    <scope>NUCLEOTIDE SEQUENCE [LARGE SCALE GENOMIC DNA]</scope>
    <source>
        <strain evidence="10 11">NIES-3715</strain>
    </source>
</reference>
<dbReference type="GO" id="GO:0005634">
    <property type="term" value="C:nucleus"/>
    <property type="evidence" value="ECO:0007669"/>
    <property type="project" value="TreeGrafter"/>
</dbReference>
<dbReference type="SUPFAM" id="SSF57850">
    <property type="entry name" value="RING/U-box"/>
    <property type="match status" value="1"/>
</dbReference>
<feature type="coiled-coil region" evidence="6">
    <location>
        <begin position="232"/>
        <end position="259"/>
    </location>
</feature>
<evidence type="ECO:0000259" key="8">
    <source>
        <dbReference type="PROSITE" id="PS50235"/>
    </source>
</evidence>
<dbReference type="PANTHER" id="PTHR24006:SF827">
    <property type="entry name" value="UBIQUITIN CARBOXYL-TERMINAL HYDROLASE 34"/>
    <property type="match status" value="1"/>
</dbReference>
<dbReference type="Gene3D" id="3.30.40.10">
    <property type="entry name" value="Zinc/RING finger domain, C3HC4 (zinc finger)"/>
    <property type="match status" value="1"/>
</dbReference>
<keyword evidence="2 4" id="KW-0863">Zinc-finger</keyword>
<accession>A0AAD3CX00</accession>
<keyword evidence="5" id="KW-0833">Ubl conjugation pathway</keyword>
<keyword evidence="1" id="KW-0479">Metal-binding</keyword>
<dbReference type="GO" id="GO:0016579">
    <property type="term" value="P:protein deubiquitination"/>
    <property type="evidence" value="ECO:0007669"/>
    <property type="project" value="InterPro"/>
</dbReference>
<evidence type="ECO:0000256" key="1">
    <source>
        <dbReference type="ARBA" id="ARBA00022723"/>
    </source>
</evidence>